<gene>
    <name evidence="2" type="ORF">HCU01_41900</name>
    <name evidence="3" type="ORF">SAMN05660971_03944</name>
</gene>
<protein>
    <submittedName>
        <fullName evidence="2">Glycosyl transferase</fullName>
    </submittedName>
    <submittedName>
        <fullName evidence="3">Glycosyltransferase involved in cell wall bisynthesis</fullName>
    </submittedName>
</protein>
<reference evidence="3 4" key="1">
    <citation type="submission" date="2016-11" db="EMBL/GenBank/DDBJ databases">
        <authorList>
            <person name="Jaros S."/>
            <person name="Januszkiewicz K."/>
            <person name="Wedrychowicz H."/>
        </authorList>
    </citation>
    <scope>NUCLEOTIDE SEQUENCE [LARGE SCALE GENOMIC DNA]</scope>
    <source>
        <strain evidence="3 4">DSM 4740</strain>
    </source>
</reference>
<dbReference type="Proteomes" id="UP000321726">
    <property type="component" value="Unassembled WGS sequence"/>
</dbReference>
<dbReference type="GO" id="GO:1901135">
    <property type="term" value="P:carbohydrate derivative metabolic process"/>
    <property type="evidence" value="ECO:0007669"/>
    <property type="project" value="UniProtKB-ARBA"/>
</dbReference>
<dbReference type="PANTHER" id="PTHR12526:SF630">
    <property type="entry name" value="GLYCOSYLTRANSFERASE"/>
    <property type="match status" value="1"/>
</dbReference>
<keyword evidence="5" id="KW-1185">Reference proteome</keyword>
<dbReference type="PANTHER" id="PTHR12526">
    <property type="entry name" value="GLYCOSYLTRANSFERASE"/>
    <property type="match status" value="1"/>
</dbReference>
<dbReference type="Proteomes" id="UP000184123">
    <property type="component" value="Unassembled WGS sequence"/>
</dbReference>
<evidence type="ECO:0000259" key="1">
    <source>
        <dbReference type="Pfam" id="PF00534"/>
    </source>
</evidence>
<dbReference type="EMBL" id="FRCA01000014">
    <property type="protein sequence ID" value="SHM81872.1"/>
    <property type="molecule type" value="Genomic_DNA"/>
</dbReference>
<dbReference type="CDD" id="cd03811">
    <property type="entry name" value="GT4_GT28_WabH-like"/>
    <property type="match status" value="1"/>
</dbReference>
<evidence type="ECO:0000313" key="5">
    <source>
        <dbReference type="Proteomes" id="UP000321726"/>
    </source>
</evidence>
<evidence type="ECO:0000313" key="4">
    <source>
        <dbReference type="Proteomes" id="UP000184123"/>
    </source>
</evidence>
<feature type="domain" description="Glycosyl transferase family 1" evidence="1">
    <location>
        <begin position="218"/>
        <end position="359"/>
    </location>
</feature>
<proteinExistence type="predicted"/>
<accession>A0A1M7LUB3</accession>
<keyword evidence="3" id="KW-0808">Transferase</keyword>
<dbReference type="Pfam" id="PF00534">
    <property type="entry name" value="Glycos_transf_1"/>
    <property type="match status" value="1"/>
</dbReference>
<dbReference type="STRING" id="44933.SAMN05660971_03944"/>
<dbReference type="Gene3D" id="3.40.50.2000">
    <property type="entry name" value="Glycogen Phosphorylase B"/>
    <property type="match status" value="3"/>
</dbReference>
<sequence length="401" mass="44752">MKDQRRFLLVLRRMDVGGIEQATQTLAEALADVGHEVHVLVLKGSSRRRLSSNVHVHHLDVDRASRRGTGLAQHLLDRLVLSPLIKGSGFVWRGKRCTRVFSAFVAELEATHGDFDMILIRGQGAFENLWAFDDPRAWRVVEAITGRFADSRRGRWLTRVLYRDKQVISVSHGVEQALNTYLETRDVPLAAHEVIYNAVPTGKLERLACAPISPTLPRPYLVHVGRLVPVKNQARLLRAFDLAIQQGLDHDLAIIGDGSQRSALEALAGELSLEGRVHFLGHQANPYPWVKHADALVLSSDFEGLGVVLIEALALNTPCIACDVPGGISEVLIDEQRRLLCVPDDQALADTMLDAVQHPLEVKPEWLKRFSEDSVVQQLLEITDRSSSHRRQRKFPDASTH</sequence>
<dbReference type="InterPro" id="IPR001296">
    <property type="entry name" value="Glyco_trans_1"/>
</dbReference>
<dbReference type="AlphaFoldDB" id="A0A1M7LUB3"/>
<dbReference type="SUPFAM" id="SSF53756">
    <property type="entry name" value="UDP-Glycosyltransferase/glycogen phosphorylase"/>
    <property type="match status" value="1"/>
</dbReference>
<reference evidence="2 5" key="2">
    <citation type="submission" date="2019-07" db="EMBL/GenBank/DDBJ databases">
        <title>Whole genome shotgun sequence of Halomonas cupida NBRC 102219.</title>
        <authorList>
            <person name="Hosoyama A."/>
            <person name="Uohara A."/>
            <person name="Ohji S."/>
            <person name="Ichikawa N."/>
        </authorList>
    </citation>
    <scope>NUCLEOTIDE SEQUENCE [LARGE SCALE GENOMIC DNA]</scope>
    <source>
        <strain evidence="2 5">NBRC 102219</strain>
    </source>
</reference>
<evidence type="ECO:0000313" key="2">
    <source>
        <dbReference type="EMBL" id="GEN26241.1"/>
    </source>
</evidence>
<name>A0A1M7LUB3_9GAMM</name>
<organism evidence="3 4">
    <name type="scientific">Halomonas cupida</name>
    <dbReference type="NCBI Taxonomy" id="44933"/>
    <lineage>
        <taxon>Bacteria</taxon>
        <taxon>Pseudomonadati</taxon>
        <taxon>Pseudomonadota</taxon>
        <taxon>Gammaproteobacteria</taxon>
        <taxon>Oceanospirillales</taxon>
        <taxon>Halomonadaceae</taxon>
        <taxon>Halomonas</taxon>
    </lineage>
</organism>
<evidence type="ECO:0000313" key="3">
    <source>
        <dbReference type="EMBL" id="SHM81872.1"/>
    </source>
</evidence>
<dbReference type="OrthoDB" id="9792269at2"/>
<dbReference type="EMBL" id="BJXU01000200">
    <property type="protein sequence ID" value="GEN26241.1"/>
    <property type="molecule type" value="Genomic_DNA"/>
</dbReference>
<dbReference type="RefSeq" id="WP_073436928.1">
    <property type="nucleotide sequence ID" value="NZ_BJXU01000200.1"/>
</dbReference>
<dbReference type="GO" id="GO:0016757">
    <property type="term" value="F:glycosyltransferase activity"/>
    <property type="evidence" value="ECO:0007669"/>
    <property type="project" value="InterPro"/>
</dbReference>